<dbReference type="AlphaFoldDB" id="A0A512H572"/>
<dbReference type="InterPro" id="IPR000835">
    <property type="entry name" value="HTH_MarR-typ"/>
</dbReference>
<protein>
    <submittedName>
        <fullName evidence="5">MarR family transcriptional regulator</fullName>
    </submittedName>
</protein>
<dbReference type="OrthoDB" id="5974674at2"/>
<keyword evidence="2" id="KW-0238">DNA-binding</keyword>
<dbReference type="InterPro" id="IPR036388">
    <property type="entry name" value="WH-like_DNA-bd_sf"/>
</dbReference>
<dbReference type="Proteomes" id="UP000321567">
    <property type="component" value="Unassembled WGS sequence"/>
</dbReference>
<organism evidence="5 6">
    <name type="scientific">Pararhodospirillum oryzae</name>
    <dbReference type="NCBI Taxonomy" id="478448"/>
    <lineage>
        <taxon>Bacteria</taxon>
        <taxon>Pseudomonadati</taxon>
        <taxon>Pseudomonadota</taxon>
        <taxon>Alphaproteobacteria</taxon>
        <taxon>Rhodospirillales</taxon>
        <taxon>Rhodospirillaceae</taxon>
        <taxon>Pararhodospirillum</taxon>
    </lineage>
</organism>
<feature type="domain" description="HTH marR-type" evidence="4">
    <location>
        <begin position="20"/>
        <end position="152"/>
    </location>
</feature>
<dbReference type="SUPFAM" id="SSF46785">
    <property type="entry name" value="Winged helix' DNA-binding domain"/>
    <property type="match status" value="1"/>
</dbReference>
<dbReference type="InterPro" id="IPR036390">
    <property type="entry name" value="WH_DNA-bd_sf"/>
</dbReference>
<gene>
    <name evidence="5" type="ORF">ROR02_07500</name>
</gene>
<dbReference type="RefSeq" id="WP_147162674.1">
    <property type="nucleotide sequence ID" value="NZ_BJZO01000013.1"/>
</dbReference>
<reference evidence="5 6" key="1">
    <citation type="submission" date="2019-07" db="EMBL/GenBank/DDBJ databases">
        <title>Whole genome shotgun sequence of Rhodospirillum oryzae NBRC 107573.</title>
        <authorList>
            <person name="Hosoyama A."/>
            <person name="Uohara A."/>
            <person name="Ohji S."/>
            <person name="Ichikawa N."/>
        </authorList>
    </citation>
    <scope>NUCLEOTIDE SEQUENCE [LARGE SCALE GENOMIC DNA]</scope>
    <source>
        <strain evidence="5 6">NBRC 107573</strain>
    </source>
</reference>
<comment type="caution">
    <text evidence="5">The sequence shown here is derived from an EMBL/GenBank/DDBJ whole genome shotgun (WGS) entry which is preliminary data.</text>
</comment>
<dbReference type="PROSITE" id="PS01117">
    <property type="entry name" value="HTH_MARR_1"/>
    <property type="match status" value="1"/>
</dbReference>
<evidence type="ECO:0000256" key="3">
    <source>
        <dbReference type="ARBA" id="ARBA00023163"/>
    </source>
</evidence>
<keyword evidence="1" id="KW-0805">Transcription regulation</keyword>
<dbReference type="PROSITE" id="PS50995">
    <property type="entry name" value="HTH_MARR_2"/>
    <property type="match status" value="1"/>
</dbReference>
<evidence type="ECO:0000313" key="5">
    <source>
        <dbReference type="EMBL" id="GEO80619.1"/>
    </source>
</evidence>
<dbReference type="InterPro" id="IPR023187">
    <property type="entry name" value="Tscrpt_reg_MarR-type_CS"/>
</dbReference>
<dbReference type="SMART" id="SM00347">
    <property type="entry name" value="HTH_MARR"/>
    <property type="match status" value="1"/>
</dbReference>
<accession>A0A512H572</accession>
<dbReference type="Pfam" id="PF12802">
    <property type="entry name" value="MarR_2"/>
    <property type="match status" value="1"/>
</dbReference>
<dbReference type="GO" id="GO:0003677">
    <property type="term" value="F:DNA binding"/>
    <property type="evidence" value="ECO:0007669"/>
    <property type="project" value="UniProtKB-KW"/>
</dbReference>
<dbReference type="PANTHER" id="PTHR42756:SF1">
    <property type="entry name" value="TRANSCRIPTIONAL REPRESSOR OF EMRAB OPERON"/>
    <property type="match status" value="1"/>
</dbReference>
<keyword evidence="6" id="KW-1185">Reference proteome</keyword>
<dbReference type="PANTHER" id="PTHR42756">
    <property type="entry name" value="TRANSCRIPTIONAL REGULATOR, MARR"/>
    <property type="match status" value="1"/>
</dbReference>
<evidence type="ECO:0000313" key="6">
    <source>
        <dbReference type="Proteomes" id="UP000321567"/>
    </source>
</evidence>
<proteinExistence type="predicted"/>
<name>A0A512H572_9PROT</name>
<evidence type="ECO:0000259" key="4">
    <source>
        <dbReference type="PROSITE" id="PS50995"/>
    </source>
</evidence>
<keyword evidence="3" id="KW-0804">Transcription</keyword>
<dbReference type="EMBL" id="BJZO01000013">
    <property type="protein sequence ID" value="GEO80619.1"/>
    <property type="molecule type" value="Genomic_DNA"/>
</dbReference>
<sequence>MSSSLADPSPVDGARAAFSSRCVGRYLGEASARMMETLDRQARGLGISAAQWRVLIRIALDLDSTAADLCRSLNYDSGSMTRMLDRLESLGLIERERSAEDRRVVRLRLSGEGEALRPALQQVGEVVLDHFLRDFTPAEVALLTEFLKRLASVPPLPD</sequence>
<evidence type="ECO:0000256" key="2">
    <source>
        <dbReference type="ARBA" id="ARBA00023125"/>
    </source>
</evidence>
<dbReference type="GO" id="GO:0003700">
    <property type="term" value="F:DNA-binding transcription factor activity"/>
    <property type="evidence" value="ECO:0007669"/>
    <property type="project" value="InterPro"/>
</dbReference>
<evidence type="ECO:0000256" key="1">
    <source>
        <dbReference type="ARBA" id="ARBA00023015"/>
    </source>
</evidence>
<dbReference type="PRINTS" id="PR00598">
    <property type="entry name" value="HTHMARR"/>
</dbReference>
<dbReference type="Gene3D" id="1.10.10.10">
    <property type="entry name" value="Winged helix-like DNA-binding domain superfamily/Winged helix DNA-binding domain"/>
    <property type="match status" value="1"/>
</dbReference>